<keyword evidence="4" id="KW-1185">Reference proteome</keyword>
<proteinExistence type="predicted"/>
<dbReference type="EMBL" id="CP011797">
    <property type="protein sequence ID" value="ATX75985.1"/>
    <property type="molecule type" value="Genomic_DNA"/>
</dbReference>
<keyword evidence="1" id="KW-0620">Polyamine biosynthesis</keyword>
<dbReference type="Gene3D" id="3.40.50.150">
    <property type="entry name" value="Vaccinia Virus protein VP39"/>
    <property type="match status" value="1"/>
</dbReference>
<protein>
    <submittedName>
        <fullName evidence="3">Spermidine synthase-like protein</fullName>
    </submittedName>
</protein>
<dbReference type="AlphaFoldDB" id="A0A2K8KMC7"/>
<dbReference type="InterPro" id="IPR041698">
    <property type="entry name" value="Methyltransf_25"/>
</dbReference>
<dbReference type="Pfam" id="PF13649">
    <property type="entry name" value="Methyltransf_25"/>
    <property type="match status" value="1"/>
</dbReference>
<dbReference type="PANTHER" id="PTHR43317:SF1">
    <property type="entry name" value="THERMOSPERMINE SYNTHASE ACAULIS5"/>
    <property type="match status" value="1"/>
</dbReference>
<gene>
    <name evidence="3" type="ORF">REIFOR_00817</name>
</gene>
<evidence type="ECO:0000259" key="2">
    <source>
        <dbReference type="Pfam" id="PF13649"/>
    </source>
</evidence>
<dbReference type="KEGG" id="rfo:REIFOR_00817"/>
<name>A0A2K8KMC7_9GAMM</name>
<evidence type="ECO:0000313" key="4">
    <source>
        <dbReference type="Proteomes" id="UP000229757"/>
    </source>
</evidence>
<dbReference type="OrthoDB" id="9761985at2"/>
<dbReference type="CDD" id="cd02440">
    <property type="entry name" value="AdoMet_MTases"/>
    <property type="match status" value="1"/>
</dbReference>
<dbReference type="SUPFAM" id="SSF53335">
    <property type="entry name" value="S-adenosyl-L-methionine-dependent methyltransferases"/>
    <property type="match status" value="1"/>
</dbReference>
<reference evidence="3 4" key="1">
    <citation type="journal article" date="2017" name="Environ. Microbiol.">
        <title>Genomic and physiological analyses of 'Reinekea forsetii' reveal a versatile opportunistic lifestyle during spring algae blooms.</title>
        <authorList>
            <person name="Avci B."/>
            <person name="Hahnke R.L."/>
            <person name="Chafee M."/>
            <person name="Fischer T."/>
            <person name="Gruber-Vodicka H."/>
            <person name="Tegetmeyer H.E."/>
            <person name="Harder J."/>
            <person name="Fuchs B.M."/>
            <person name="Amann R.I."/>
            <person name="Teeling H."/>
        </authorList>
    </citation>
    <scope>NUCLEOTIDE SEQUENCE [LARGE SCALE GENOMIC DNA]</scope>
    <source>
        <strain evidence="3 4">Hel1_31_D35</strain>
    </source>
</reference>
<feature type="domain" description="Methyltransferase" evidence="2">
    <location>
        <begin position="70"/>
        <end position="170"/>
    </location>
</feature>
<evidence type="ECO:0000313" key="3">
    <source>
        <dbReference type="EMBL" id="ATX75985.1"/>
    </source>
</evidence>
<dbReference type="GO" id="GO:0006596">
    <property type="term" value="P:polyamine biosynthetic process"/>
    <property type="evidence" value="ECO:0007669"/>
    <property type="project" value="UniProtKB-KW"/>
</dbReference>
<sequence>MNNFGKEIKRVYDAIGPVLVYDDGNKRHLSFGDDDEQGCILKHQPTQIQYTYVRAMLLSLLFNAAPNRALLLGLGSGALANLLYHQLPKAHIDVVELRKVVVDLAYSHFQLARHPRLSVGIGDAAAKLAQPVDQPYDLIMSDIYHATGMDAHQSQAAYLERCYRLLAPQGWLVVNFWQEHKQVELLAQLHALFAQVWVNNIDGGNWIVMATNSPELPSDVQLKDNLNDWNKRLGFSLTQVAISLCLHR</sequence>
<dbReference type="Proteomes" id="UP000229757">
    <property type="component" value="Chromosome"/>
</dbReference>
<dbReference type="RefSeq" id="WP_100256359.1">
    <property type="nucleotide sequence ID" value="NZ_CP011797.1"/>
</dbReference>
<dbReference type="InterPro" id="IPR029063">
    <property type="entry name" value="SAM-dependent_MTases_sf"/>
</dbReference>
<dbReference type="NCBIfam" id="NF037959">
    <property type="entry name" value="MFS_SpdSyn"/>
    <property type="match status" value="1"/>
</dbReference>
<dbReference type="PANTHER" id="PTHR43317">
    <property type="entry name" value="THERMOSPERMINE SYNTHASE ACAULIS5"/>
    <property type="match status" value="1"/>
</dbReference>
<evidence type="ECO:0000256" key="1">
    <source>
        <dbReference type="ARBA" id="ARBA00023115"/>
    </source>
</evidence>
<accession>A0A2K8KMC7</accession>
<organism evidence="3 4">
    <name type="scientific">Reinekea forsetii</name>
    <dbReference type="NCBI Taxonomy" id="1336806"/>
    <lineage>
        <taxon>Bacteria</taxon>
        <taxon>Pseudomonadati</taxon>
        <taxon>Pseudomonadota</taxon>
        <taxon>Gammaproteobacteria</taxon>
        <taxon>Oceanospirillales</taxon>
        <taxon>Saccharospirillaceae</taxon>
        <taxon>Reinekea</taxon>
    </lineage>
</organism>